<reference evidence="1 2" key="1">
    <citation type="submission" date="2021-01" db="EMBL/GenBank/DDBJ databases">
        <title>Entomomonas sp. F2A isolated from a house cricket (Acheta domesticus).</title>
        <authorList>
            <person name="Spergser J."/>
            <person name="Busse H.-J."/>
        </authorList>
    </citation>
    <scope>NUCLEOTIDE SEQUENCE [LARGE SCALE GENOMIC DNA]</scope>
    <source>
        <strain evidence="1 2">F2A</strain>
    </source>
</reference>
<keyword evidence="2" id="KW-1185">Reference proteome</keyword>
<dbReference type="EMBL" id="CP067393">
    <property type="protein sequence ID" value="QQP86962.1"/>
    <property type="molecule type" value="Genomic_DNA"/>
</dbReference>
<dbReference type="AlphaFoldDB" id="A0A974RY93"/>
<gene>
    <name evidence="1" type="ORF">JHT90_06870</name>
</gene>
<dbReference type="KEGG" id="eaz:JHT90_06870"/>
<sequence length="161" mass="19175">MKAKDKTVPFINETSCDEEVYKKGSVFEILDIPKEKANEYCRELNLSDDSYKYDWHYFGGRVVVKRLEREFLRKEEELNRLIEVQVEANGSYITVFDGRFSHNEIFNLNAIFKDITLKIIRDMYFKNGNGCYRFKFLSPYIGFVDIPDHTHFELIDFKPLD</sequence>
<protein>
    <submittedName>
        <fullName evidence="1">Uncharacterized protein</fullName>
    </submittedName>
</protein>
<proteinExistence type="predicted"/>
<dbReference type="RefSeq" id="WP_201095482.1">
    <property type="nucleotide sequence ID" value="NZ_CP067393.1"/>
</dbReference>
<evidence type="ECO:0000313" key="1">
    <source>
        <dbReference type="EMBL" id="QQP86962.1"/>
    </source>
</evidence>
<organism evidence="1 2">
    <name type="scientific">Entomomonas asaccharolytica</name>
    <dbReference type="NCBI Taxonomy" id="2785331"/>
    <lineage>
        <taxon>Bacteria</taxon>
        <taxon>Pseudomonadati</taxon>
        <taxon>Pseudomonadota</taxon>
        <taxon>Gammaproteobacteria</taxon>
        <taxon>Pseudomonadales</taxon>
        <taxon>Pseudomonadaceae</taxon>
        <taxon>Entomomonas</taxon>
    </lineage>
</organism>
<evidence type="ECO:0000313" key="2">
    <source>
        <dbReference type="Proteomes" id="UP000595278"/>
    </source>
</evidence>
<name>A0A974RY93_9GAMM</name>
<dbReference type="Proteomes" id="UP000595278">
    <property type="component" value="Chromosome"/>
</dbReference>
<accession>A0A974RY93</accession>